<reference evidence="1" key="1">
    <citation type="submission" date="2023-03" db="EMBL/GenBank/DDBJ databases">
        <title>Massive genome expansion in bonnet fungi (Mycena s.s.) driven by repeated elements and novel gene families across ecological guilds.</title>
        <authorList>
            <consortium name="Lawrence Berkeley National Laboratory"/>
            <person name="Harder C.B."/>
            <person name="Miyauchi S."/>
            <person name="Viragh M."/>
            <person name="Kuo A."/>
            <person name="Thoen E."/>
            <person name="Andreopoulos B."/>
            <person name="Lu D."/>
            <person name="Skrede I."/>
            <person name="Drula E."/>
            <person name="Henrissat B."/>
            <person name="Morin E."/>
            <person name="Kohler A."/>
            <person name="Barry K."/>
            <person name="LaButti K."/>
            <person name="Morin E."/>
            <person name="Salamov A."/>
            <person name="Lipzen A."/>
            <person name="Mereny Z."/>
            <person name="Hegedus B."/>
            <person name="Baldrian P."/>
            <person name="Stursova M."/>
            <person name="Weitz H."/>
            <person name="Taylor A."/>
            <person name="Grigoriev I.V."/>
            <person name="Nagy L.G."/>
            <person name="Martin F."/>
            <person name="Kauserud H."/>
        </authorList>
    </citation>
    <scope>NUCLEOTIDE SEQUENCE</scope>
    <source>
        <strain evidence="1">CBHHK002</strain>
    </source>
</reference>
<dbReference type="EMBL" id="JARIHO010000054">
    <property type="protein sequence ID" value="KAJ7319337.1"/>
    <property type="molecule type" value="Genomic_DNA"/>
</dbReference>
<comment type="caution">
    <text evidence="1">The sequence shown here is derived from an EMBL/GenBank/DDBJ whole genome shotgun (WGS) entry which is preliminary data.</text>
</comment>
<evidence type="ECO:0000313" key="1">
    <source>
        <dbReference type="EMBL" id="KAJ7319337.1"/>
    </source>
</evidence>
<keyword evidence="2" id="KW-1185">Reference proteome</keyword>
<organism evidence="1 2">
    <name type="scientific">Mycena albidolilacea</name>
    <dbReference type="NCBI Taxonomy" id="1033008"/>
    <lineage>
        <taxon>Eukaryota</taxon>
        <taxon>Fungi</taxon>
        <taxon>Dikarya</taxon>
        <taxon>Basidiomycota</taxon>
        <taxon>Agaricomycotina</taxon>
        <taxon>Agaricomycetes</taxon>
        <taxon>Agaricomycetidae</taxon>
        <taxon>Agaricales</taxon>
        <taxon>Marasmiineae</taxon>
        <taxon>Mycenaceae</taxon>
        <taxon>Mycena</taxon>
    </lineage>
</organism>
<accession>A0AAD6ZEU8</accession>
<name>A0AAD6ZEU8_9AGAR</name>
<proteinExistence type="predicted"/>
<protein>
    <submittedName>
        <fullName evidence="1">Uncharacterized protein</fullName>
    </submittedName>
</protein>
<sequence length="457" mass="52785">MGEKIIVPIVQNRLNHLFTNRLPFAPHRRPRPNQMKVKPVSNGNGWSPTTALVPKPRNVFFYPPDITNDLSTVTDLSPSIKAEIFACAWEYTRCAIPQYTNWKRYVAFMRVVIICAIAEFRGEMFDMESNGDDMFGYNLQQVLDDLFEGTPGHECMSRELRAFLLLTADKSSTRRDEELFRRYVNSLAQSPRQWFRMRDADGLVRFVLASALACCDLDDVWFTEDEFEILAEMGVTLYDAVAFYKHRAEGETHSTFAYMPVELRVKSFHLVREVLWALDAAWAQTERPYHQAVINFTRFFGGPIHMLMSRYRFVEDALTIGKPEDEHVVDQTRQNYKLWHRNDAKDEVKSEDRKGYRRYKYLVMERPELMYPELPEFLETGGDGSCSKCVYRDGYGARSVHAFGGVQLCDECRAKWGDYLNSFHTRAAKVPGYAEKGAGTDAELRTPGYDKYGSVLN</sequence>
<evidence type="ECO:0000313" key="2">
    <source>
        <dbReference type="Proteomes" id="UP001218218"/>
    </source>
</evidence>
<dbReference type="AlphaFoldDB" id="A0AAD6ZEU8"/>
<gene>
    <name evidence="1" type="ORF">DFH08DRAFT_917386</name>
</gene>
<dbReference type="Proteomes" id="UP001218218">
    <property type="component" value="Unassembled WGS sequence"/>
</dbReference>